<proteinExistence type="predicted"/>
<dbReference type="OrthoDB" id="425983at2"/>
<dbReference type="EMBL" id="NTFS01000496">
    <property type="protein sequence ID" value="PAX51021.1"/>
    <property type="molecule type" value="Genomic_DNA"/>
</dbReference>
<dbReference type="Gene3D" id="2.40.50.180">
    <property type="entry name" value="CheA-289, Domain 4"/>
    <property type="match status" value="1"/>
</dbReference>
<gene>
    <name evidence="2" type="ORF">CK510_27105</name>
</gene>
<dbReference type="GO" id="GO:0006935">
    <property type="term" value="P:chemotaxis"/>
    <property type="evidence" value="ECO:0007669"/>
    <property type="project" value="InterPro"/>
</dbReference>
<evidence type="ECO:0000313" key="3">
    <source>
        <dbReference type="Proteomes" id="UP000218238"/>
    </source>
</evidence>
<dbReference type="SMART" id="SM00260">
    <property type="entry name" value="CheW"/>
    <property type="match status" value="1"/>
</dbReference>
<dbReference type="InterPro" id="IPR039315">
    <property type="entry name" value="CheW"/>
</dbReference>
<dbReference type="PROSITE" id="PS50851">
    <property type="entry name" value="CHEW"/>
    <property type="match status" value="1"/>
</dbReference>
<name>A0A2A2TBE4_9CYAN</name>
<dbReference type="RefSeq" id="WP_095724613.1">
    <property type="nucleotide sequence ID" value="NZ_NTFS01000496.1"/>
</dbReference>
<reference evidence="2 3" key="1">
    <citation type="submission" date="2017-08" db="EMBL/GenBank/DDBJ databases">
        <title>Draft genome sequence of filamentous cyanobacterium Calothrix elsteri CCALA 953.</title>
        <authorList>
            <person name="Gagunashvili A.N."/>
            <person name="Elster J."/>
            <person name="Andresson O.S."/>
        </authorList>
    </citation>
    <scope>NUCLEOTIDE SEQUENCE [LARGE SCALE GENOMIC DNA]</scope>
    <source>
        <strain evidence="2 3">CCALA 953</strain>
    </source>
</reference>
<dbReference type="PANTHER" id="PTHR22617">
    <property type="entry name" value="CHEMOTAXIS SENSOR HISTIDINE KINASE-RELATED"/>
    <property type="match status" value="1"/>
</dbReference>
<evidence type="ECO:0000259" key="1">
    <source>
        <dbReference type="PROSITE" id="PS50851"/>
    </source>
</evidence>
<dbReference type="InterPro" id="IPR002545">
    <property type="entry name" value="CheW-lke_dom"/>
</dbReference>
<dbReference type="Proteomes" id="UP000218238">
    <property type="component" value="Unassembled WGS sequence"/>
</dbReference>
<dbReference type="InterPro" id="IPR036061">
    <property type="entry name" value="CheW-like_dom_sf"/>
</dbReference>
<sequence length="159" mass="17757">MVLDTEQKFLTFQLGTKDAAVLSLANITEVLQVSLSEICGVPQMPNYVTGIYNWRGEMLWLIDLEEMLGYSSITKNSSLISKIIAIVVQHEGKSLGLLVRQLMDIENFDASQIKPANTELFSPDTYSLLQGYFIGTNEEMIISLDALAILKSPSWNIHN</sequence>
<evidence type="ECO:0000313" key="2">
    <source>
        <dbReference type="EMBL" id="PAX51021.1"/>
    </source>
</evidence>
<comment type="caution">
    <text evidence="2">The sequence shown here is derived from an EMBL/GenBank/DDBJ whole genome shotgun (WGS) entry which is preliminary data.</text>
</comment>
<feature type="domain" description="CheW-like" evidence="1">
    <location>
        <begin position="6"/>
        <end position="155"/>
    </location>
</feature>
<protein>
    <submittedName>
        <fullName evidence="2">Chemotaxis protein CheW</fullName>
    </submittedName>
</protein>
<dbReference type="GO" id="GO:0005829">
    <property type="term" value="C:cytosol"/>
    <property type="evidence" value="ECO:0007669"/>
    <property type="project" value="TreeGrafter"/>
</dbReference>
<dbReference type="PANTHER" id="PTHR22617:SF23">
    <property type="entry name" value="CHEMOTAXIS PROTEIN CHEW"/>
    <property type="match status" value="1"/>
</dbReference>
<organism evidence="2 3">
    <name type="scientific">Brunnivagina elsteri CCALA 953</name>
    <dbReference type="NCBI Taxonomy" id="987040"/>
    <lineage>
        <taxon>Bacteria</taxon>
        <taxon>Bacillati</taxon>
        <taxon>Cyanobacteriota</taxon>
        <taxon>Cyanophyceae</taxon>
        <taxon>Nostocales</taxon>
        <taxon>Calotrichaceae</taxon>
        <taxon>Brunnivagina</taxon>
    </lineage>
</organism>
<dbReference type="Pfam" id="PF01584">
    <property type="entry name" value="CheW"/>
    <property type="match status" value="1"/>
</dbReference>
<accession>A0A2A2TBE4</accession>
<dbReference type="GO" id="GO:0007165">
    <property type="term" value="P:signal transduction"/>
    <property type="evidence" value="ECO:0007669"/>
    <property type="project" value="InterPro"/>
</dbReference>
<keyword evidence="3" id="KW-1185">Reference proteome</keyword>
<dbReference type="SUPFAM" id="SSF50341">
    <property type="entry name" value="CheW-like"/>
    <property type="match status" value="1"/>
</dbReference>
<dbReference type="AlphaFoldDB" id="A0A2A2TBE4"/>